<feature type="transmembrane region" description="Helical" evidence="6">
    <location>
        <begin position="217"/>
        <end position="241"/>
    </location>
</feature>
<feature type="domain" description="4Fe-4S ferredoxin-type" evidence="7">
    <location>
        <begin position="277"/>
        <end position="306"/>
    </location>
</feature>
<reference evidence="8 9" key="1">
    <citation type="submission" date="2017-03" db="EMBL/GenBank/DDBJ databases">
        <authorList>
            <person name="Afonso C.L."/>
            <person name="Miller P.J."/>
            <person name="Scott M.A."/>
            <person name="Spackman E."/>
            <person name="Goraichik I."/>
            <person name="Dimitrov K.M."/>
            <person name="Suarez D.L."/>
            <person name="Swayne D.E."/>
        </authorList>
    </citation>
    <scope>NUCLEOTIDE SEQUENCE [LARGE SCALE GENOMIC DNA]</scope>
    <source>
        <strain evidence="8">PRJEB14757</strain>
    </source>
</reference>
<dbReference type="GO" id="GO:0046872">
    <property type="term" value="F:metal ion binding"/>
    <property type="evidence" value="ECO:0007669"/>
    <property type="project" value="UniProtKB-KW"/>
</dbReference>
<dbReference type="PROSITE" id="PS51379">
    <property type="entry name" value="4FE4S_FER_2"/>
    <property type="match status" value="2"/>
</dbReference>
<dbReference type="GO" id="GO:0051912">
    <property type="term" value="F:CoB--CoM heterodisulfide reductase activity"/>
    <property type="evidence" value="ECO:0007669"/>
    <property type="project" value="UniProtKB-EC"/>
</dbReference>
<keyword evidence="1" id="KW-0004">4Fe-4S</keyword>
<dbReference type="PANTHER" id="PTHR43255:SF1">
    <property type="entry name" value="IRON-SULFUR-BINDING OXIDOREDUCTASE FADF-RELATED"/>
    <property type="match status" value="1"/>
</dbReference>
<dbReference type="InterPro" id="IPR036197">
    <property type="entry name" value="NarG-like_sf"/>
</dbReference>
<dbReference type="InterPro" id="IPR017896">
    <property type="entry name" value="4Fe4S_Fe-S-bd"/>
</dbReference>
<dbReference type="GO" id="GO:0051539">
    <property type="term" value="F:4 iron, 4 sulfur cluster binding"/>
    <property type="evidence" value="ECO:0007669"/>
    <property type="project" value="UniProtKB-KW"/>
</dbReference>
<keyword evidence="6" id="KW-1133">Transmembrane helix</keyword>
<dbReference type="InterPro" id="IPR009051">
    <property type="entry name" value="Helical_ferredxn"/>
</dbReference>
<evidence type="ECO:0000256" key="6">
    <source>
        <dbReference type="SAM" id="Phobius"/>
    </source>
</evidence>
<keyword evidence="6" id="KW-0472">Membrane</keyword>
<dbReference type="Pfam" id="PF02754">
    <property type="entry name" value="CCG"/>
    <property type="match status" value="2"/>
</dbReference>
<gene>
    <name evidence="8" type="primary">hdrF</name>
    <name evidence="8" type="ORF">MTBBW1_1670028</name>
</gene>
<dbReference type="Pfam" id="PF13187">
    <property type="entry name" value="Fer4_9"/>
    <property type="match status" value="1"/>
</dbReference>
<proteinExistence type="predicted"/>
<dbReference type="EMBL" id="FWEV01000076">
    <property type="protein sequence ID" value="SLM29012.1"/>
    <property type="molecule type" value="Genomic_DNA"/>
</dbReference>
<feature type="domain" description="4Fe-4S ferredoxin-type" evidence="7">
    <location>
        <begin position="337"/>
        <end position="367"/>
    </location>
</feature>
<keyword evidence="9" id="KW-1185">Reference proteome</keyword>
<feature type="transmembrane region" description="Helical" evidence="6">
    <location>
        <begin position="105"/>
        <end position="122"/>
    </location>
</feature>
<dbReference type="Gene3D" id="1.20.950.20">
    <property type="entry name" value="Transmembrane di-heme cytochromes, Chain C"/>
    <property type="match status" value="1"/>
</dbReference>
<accession>A0A1W1H971</accession>
<evidence type="ECO:0000256" key="4">
    <source>
        <dbReference type="ARBA" id="ARBA00023004"/>
    </source>
</evidence>
<protein>
    <submittedName>
        <fullName evidence="8">HdrF3</fullName>
        <ecNumber evidence="8">1.8.98.1</ecNumber>
    </submittedName>
</protein>
<keyword evidence="5" id="KW-0411">Iron-sulfur</keyword>
<evidence type="ECO:0000256" key="5">
    <source>
        <dbReference type="ARBA" id="ARBA00023014"/>
    </source>
</evidence>
<dbReference type="SUPFAM" id="SSF46548">
    <property type="entry name" value="alpha-helical ferredoxin"/>
    <property type="match status" value="1"/>
</dbReference>
<dbReference type="EC" id="1.8.98.1" evidence="8"/>
<evidence type="ECO:0000313" key="8">
    <source>
        <dbReference type="EMBL" id="SLM29012.1"/>
    </source>
</evidence>
<dbReference type="SUPFAM" id="SSF103501">
    <property type="entry name" value="Respiratory nitrate reductase 1 gamma chain"/>
    <property type="match status" value="1"/>
</dbReference>
<dbReference type="InterPro" id="IPR004017">
    <property type="entry name" value="Cys_rich_dom"/>
</dbReference>
<keyword evidence="4" id="KW-0408">Iron</keyword>
<dbReference type="STRING" id="1246637.MTBBW1_1670028"/>
<evidence type="ECO:0000256" key="3">
    <source>
        <dbReference type="ARBA" id="ARBA00023002"/>
    </source>
</evidence>
<evidence type="ECO:0000313" key="9">
    <source>
        <dbReference type="Proteomes" id="UP000191931"/>
    </source>
</evidence>
<dbReference type="Proteomes" id="UP000191931">
    <property type="component" value="Unassembled WGS sequence"/>
</dbReference>
<dbReference type="InterPro" id="IPR017900">
    <property type="entry name" value="4Fe4S_Fe_S_CS"/>
</dbReference>
<organism evidence="8 9">
    <name type="scientific">Desulfamplus magnetovallimortis</name>
    <dbReference type="NCBI Taxonomy" id="1246637"/>
    <lineage>
        <taxon>Bacteria</taxon>
        <taxon>Pseudomonadati</taxon>
        <taxon>Thermodesulfobacteriota</taxon>
        <taxon>Desulfobacteria</taxon>
        <taxon>Desulfobacterales</taxon>
        <taxon>Desulfobacteraceae</taxon>
        <taxon>Desulfamplus</taxon>
    </lineage>
</organism>
<evidence type="ECO:0000256" key="2">
    <source>
        <dbReference type="ARBA" id="ARBA00022723"/>
    </source>
</evidence>
<evidence type="ECO:0000259" key="7">
    <source>
        <dbReference type="PROSITE" id="PS51379"/>
    </source>
</evidence>
<dbReference type="PROSITE" id="PS00198">
    <property type="entry name" value="4FE4S_FER_1"/>
    <property type="match status" value="2"/>
</dbReference>
<dbReference type="Gene3D" id="1.10.1060.10">
    <property type="entry name" value="Alpha-helical ferredoxin"/>
    <property type="match status" value="1"/>
</dbReference>
<name>A0A1W1H971_9BACT</name>
<dbReference type="GO" id="GO:0005886">
    <property type="term" value="C:plasma membrane"/>
    <property type="evidence" value="ECO:0007669"/>
    <property type="project" value="TreeGrafter"/>
</dbReference>
<dbReference type="InterPro" id="IPR051460">
    <property type="entry name" value="HdrC_iron-sulfur_subunit"/>
</dbReference>
<keyword evidence="2" id="KW-0479">Metal-binding</keyword>
<dbReference type="AlphaFoldDB" id="A0A1W1H971"/>
<evidence type="ECO:0000256" key="1">
    <source>
        <dbReference type="ARBA" id="ARBA00022485"/>
    </source>
</evidence>
<feature type="transmembrane region" description="Helical" evidence="6">
    <location>
        <begin position="61"/>
        <end position="85"/>
    </location>
</feature>
<dbReference type="PANTHER" id="PTHR43255">
    <property type="entry name" value="IRON-SULFUR-BINDING OXIDOREDUCTASE FADF-RELATED-RELATED"/>
    <property type="match status" value="1"/>
</dbReference>
<sequence>MSVLIPVAGIGFFAYIMARRIAPLVRAAPDNRFDNIVDRLKNLFFIWLGQLRQPRYRTAGILHIVIFAGFLVLSIRSISLVLIGISHDFVLPGFNGFIGDIYNFFKDYAATAVLIACIVAAVRRGIVRPSRYDVPEKYGKDHTAEAVFVLGVISTLMISESMFEATELAAEMQHTGHSEFIAPLSLVWFFRGMVSEFSHSTLQGLHLVMYYIHDLTFFFFLCFLPMGKHFHVITSIFNVFFMRVKKGNIKPVVHGVSVEGLDDLESFGVKNLEDFTWKHMLDFYSCADCGRCSDQCPANAVGRPLSPRFITIKARDLIFRNYPLSGEIYKSEMLVQDIYTEDEIWSCTTCGACEEECPLGIEYIDKMVDMRRGMVDEGMVPQSLQKPLKALEKRGNPYGIMEKKRADWSSEKEFKAECEVKVLEKGAVADTLFFVDSITSFDDNIKTIAQNTSKILKKAGVDFGILGKAEKDSGNEVLRFGEEMLFQDLKAQNTAAILDSGVKEIVTADPHAYNALKNDYSDLPPVKHVSQVITEKIKSGALALKPAIDPDAVYVYHDPCYLGRHNGVYEDPREALDAIKNLNRVELEKSRDRSFCCGGGGLMLFYEPEEETRMGVLRVNMAAEAGATVIVTACPFCLVNIQDAIKVAGKEGEIIAMDFTQLIEEHLA</sequence>
<keyword evidence="3 8" id="KW-0560">Oxidoreductase</keyword>
<keyword evidence="6" id="KW-0812">Transmembrane</keyword>